<evidence type="ECO:0000259" key="7">
    <source>
        <dbReference type="PROSITE" id="PS50949"/>
    </source>
</evidence>
<dbReference type="Pfam" id="PF00392">
    <property type="entry name" value="GntR"/>
    <property type="match status" value="1"/>
</dbReference>
<dbReference type="Proteomes" id="UP001597173">
    <property type="component" value="Unassembled WGS sequence"/>
</dbReference>
<evidence type="ECO:0000313" key="8">
    <source>
        <dbReference type="EMBL" id="MFD1327320.1"/>
    </source>
</evidence>
<evidence type="ECO:0000256" key="1">
    <source>
        <dbReference type="ARBA" id="ARBA00022491"/>
    </source>
</evidence>
<dbReference type="SMART" id="SM00345">
    <property type="entry name" value="HTH_GNTR"/>
    <property type="match status" value="1"/>
</dbReference>
<dbReference type="SMART" id="SM00895">
    <property type="entry name" value="FCD"/>
    <property type="match status" value="1"/>
</dbReference>
<dbReference type="InterPro" id="IPR036390">
    <property type="entry name" value="WH_DNA-bd_sf"/>
</dbReference>
<dbReference type="Gene3D" id="1.10.10.10">
    <property type="entry name" value="Winged helix-like DNA-binding domain superfamily/Winged helix DNA-binding domain"/>
    <property type="match status" value="1"/>
</dbReference>
<keyword evidence="2" id="KW-0805">Transcription regulation</keyword>
<keyword evidence="9" id="KW-1185">Reference proteome</keyword>
<comment type="caution">
    <text evidence="8">The sequence shown here is derived from an EMBL/GenBank/DDBJ whole genome shotgun (WGS) entry which is preliminary data.</text>
</comment>
<dbReference type="InterPro" id="IPR036388">
    <property type="entry name" value="WH-like_DNA-bd_sf"/>
</dbReference>
<dbReference type="PANTHER" id="PTHR43537">
    <property type="entry name" value="TRANSCRIPTIONAL REGULATOR, GNTR FAMILY"/>
    <property type="match status" value="1"/>
</dbReference>
<protein>
    <recommendedName>
        <fullName evidence="6">Pyruvate dehydrogenase complex repressor</fullName>
    </recommendedName>
</protein>
<evidence type="ECO:0000256" key="5">
    <source>
        <dbReference type="ARBA" id="ARBA00037357"/>
    </source>
</evidence>
<feature type="domain" description="HTH gntR-type" evidence="7">
    <location>
        <begin position="27"/>
        <end position="95"/>
    </location>
</feature>
<dbReference type="PANTHER" id="PTHR43537:SF34">
    <property type="entry name" value="PYRUVATE DEHYDROGENASE COMPLEX REPRESSOR"/>
    <property type="match status" value="1"/>
</dbReference>
<name>A0ABW3YU14_MYCRA</name>
<organism evidence="8 9">
    <name type="scientific">Mycoplana ramosa</name>
    <name type="common">Mycoplana bullata</name>
    <dbReference type="NCBI Taxonomy" id="40837"/>
    <lineage>
        <taxon>Bacteria</taxon>
        <taxon>Pseudomonadati</taxon>
        <taxon>Pseudomonadota</taxon>
        <taxon>Alphaproteobacteria</taxon>
        <taxon>Hyphomicrobiales</taxon>
        <taxon>Rhizobiaceae</taxon>
        <taxon>Mycoplana</taxon>
    </lineage>
</organism>
<dbReference type="Gene3D" id="1.20.120.530">
    <property type="entry name" value="GntR ligand-binding domain-like"/>
    <property type="match status" value="1"/>
</dbReference>
<dbReference type="Pfam" id="PF07729">
    <property type="entry name" value="FCD"/>
    <property type="match status" value="1"/>
</dbReference>
<keyword evidence="3" id="KW-0238">DNA-binding</keyword>
<accession>A0ABW3YU14</accession>
<evidence type="ECO:0000256" key="4">
    <source>
        <dbReference type="ARBA" id="ARBA00023163"/>
    </source>
</evidence>
<reference evidence="9" key="1">
    <citation type="journal article" date="2019" name="Int. J. Syst. Evol. Microbiol.">
        <title>The Global Catalogue of Microorganisms (GCM) 10K type strain sequencing project: providing services to taxonomists for standard genome sequencing and annotation.</title>
        <authorList>
            <consortium name="The Broad Institute Genomics Platform"/>
            <consortium name="The Broad Institute Genome Sequencing Center for Infectious Disease"/>
            <person name="Wu L."/>
            <person name="Ma J."/>
        </authorList>
    </citation>
    <scope>NUCLEOTIDE SEQUENCE [LARGE SCALE GENOMIC DNA]</scope>
    <source>
        <strain evidence="9">CCUG 55609</strain>
    </source>
</reference>
<evidence type="ECO:0000256" key="6">
    <source>
        <dbReference type="ARBA" id="ARBA00039592"/>
    </source>
</evidence>
<proteinExistence type="predicted"/>
<sequence length="276" mass="30952">MAGCYPPVMENLHADTSFDLFARVSHGRTADEVVRQIELLLLQGVLRDGDRLPGERELSKRLDVSRPILREALKELEARGLLVSHHGGGTYVADIIGQIFSRPVIDLIARHRRATIDFLEYRRALEGMTAELAAQRATAYDRQALRTILEDMQRAHASGRFEDELAADVSLHNAIGEAAHNIILLHTLRACYRLLEQGIFFNRHLVFASDKARGDLLEQHEAICDAIIHADPVMAKAAAQAHIDYIAGAIREAERTGEWQRISQLRMQQRSVGRGD</sequence>
<dbReference type="EMBL" id="JBHTNF010000002">
    <property type="protein sequence ID" value="MFD1327320.1"/>
    <property type="molecule type" value="Genomic_DNA"/>
</dbReference>
<dbReference type="InterPro" id="IPR008920">
    <property type="entry name" value="TF_FadR/GntR_C"/>
</dbReference>
<comment type="function">
    <text evidence="5">Transcriptional repressor for the pyruvate dehydrogenase complex genes aceEF and lpd.</text>
</comment>
<dbReference type="InterPro" id="IPR011711">
    <property type="entry name" value="GntR_C"/>
</dbReference>
<evidence type="ECO:0000256" key="3">
    <source>
        <dbReference type="ARBA" id="ARBA00023125"/>
    </source>
</evidence>
<dbReference type="PROSITE" id="PS50949">
    <property type="entry name" value="HTH_GNTR"/>
    <property type="match status" value="1"/>
</dbReference>
<keyword evidence="4" id="KW-0804">Transcription</keyword>
<dbReference type="CDD" id="cd07377">
    <property type="entry name" value="WHTH_GntR"/>
    <property type="match status" value="1"/>
</dbReference>
<evidence type="ECO:0000256" key="2">
    <source>
        <dbReference type="ARBA" id="ARBA00023015"/>
    </source>
</evidence>
<dbReference type="SUPFAM" id="SSF46785">
    <property type="entry name" value="Winged helix' DNA-binding domain"/>
    <property type="match status" value="1"/>
</dbReference>
<gene>
    <name evidence="8" type="ORF">ACFQ33_05375</name>
</gene>
<dbReference type="RefSeq" id="WP_377174398.1">
    <property type="nucleotide sequence ID" value="NZ_JBHTNF010000002.1"/>
</dbReference>
<keyword evidence="1" id="KW-0678">Repressor</keyword>
<dbReference type="SUPFAM" id="SSF48008">
    <property type="entry name" value="GntR ligand-binding domain-like"/>
    <property type="match status" value="1"/>
</dbReference>
<dbReference type="InterPro" id="IPR000524">
    <property type="entry name" value="Tscrpt_reg_HTH_GntR"/>
</dbReference>
<evidence type="ECO:0000313" key="9">
    <source>
        <dbReference type="Proteomes" id="UP001597173"/>
    </source>
</evidence>
<dbReference type="PRINTS" id="PR00035">
    <property type="entry name" value="HTHGNTR"/>
</dbReference>